<dbReference type="Proteomes" id="UP000825935">
    <property type="component" value="Chromosome 26"/>
</dbReference>
<sequence>MVALEATLSAVQRHRTQRDTRSKAAAWAWYQRGGGSVTASGNVEALATRRSARLAPSRFQREAAIRARLLSSRNPSSDALLVGSGIDKCSGSSSSFSHCASYLLGDIANPNDLEDAIESAHEGRETVLQNHSTLELVSVDPAARWDCGSSLFDTFELVAMSKSLESELQEPLIDLLQESYPTCAVEDLDLGHSKQPLLLLSDTPFHLSSPPASPPPSPCEGPHNSNDATDKLVTITDKQSKQAVYDMFCHYEDTSKQATLQTSKRPLAIIDAVCAGQLRKQKHRPGRMSLQGLAKALHSITHPQSQHHAISKDNGEDDSIEDYHHHHHHHHLHRNPTSQSTKGNAYQSARRRLSGDCIPNDSIVDGAPLNARHVHHHHHHHYHYLFHSDDDFRLQPLDKSLMVAAAGLRSSKVNAPLHSEDDFRALQPMDKSLVVAEAGLRSSKSNSTIPRFLESPARSVDISVEYGRK</sequence>
<dbReference type="OrthoDB" id="1921290at2759"/>
<reference evidence="2" key="1">
    <citation type="submission" date="2021-08" db="EMBL/GenBank/DDBJ databases">
        <title>WGS assembly of Ceratopteris richardii.</title>
        <authorList>
            <person name="Marchant D.B."/>
            <person name="Chen G."/>
            <person name="Jenkins J."/>
            <person name="Shu S."/>
            <person name="Leebens-Mack J."/>
            <person name="Grimwood J."/>
            <person name="Schmutz J."/>
            <person name="Soltis P."/>
            <person name="Soltis D."/>
            <person name="Chen Z.-H."/>
        </authorList>
    </citation>
    <scope>NUCLEOTIDE SEQUENCE</scope>
    <source>
        <strain evidence="2">Whitten #5841</strain>
        <tissue evidence="2">Leaf</tissue>
    </source>
</reference>
<accession>A0A8T2RK64</accession>
<feature type="compositionally biased region" description="Polar residues" evidence="1">
    <location>
        <begin position="335"/>
        <end position="347"/>
    </location>
</feature>
<feature type="region of interest" description="Disordered" evidence="1">
    <location>
        <begin position="202"/>
        <end position="229"/>
    </location>
</feature>
<organism evidence="2 3">
    <name type="scientific">Ceratopteris richardii</name>
    <name type="common">Triangle waterfern</name>
    <dbReference type="NCBI Taxonomy" id="49495"/>
    <lineage>
        <taxon>Eukaryota</taxon>
        <taxon>Viridiplantae</taxon>
        <taxon>Streptophyta</taxon>
        <taxon>Embryophyta</taxon>
        <taxon>Tracheophyta</taxon>
        <taxon>Polypodiopsida</taxon>
        <taxon>Polypodiidae</taxon>
        <taxon>Polypodiales</taxon>
        <taxon>Pteridineae</taxon>
        <taxon>Pteridaceae</taxon>
        <taxon>Parkerioideae</taxon>
        <taxon>Ceratopteris</taxon>
    </lineage>
</organism>
<name>A0A8T2RK64_CERRI</name>
<feature type="compositionally biased region" description="Basic residues" evidence="1">
    <location>
        <begin position="325"/>
        <end position="334"/>
    </location>
</feature>
<dbReference type="EMBL" id="CM035431">
    <property type="protein sequence ID" value="KAH7296331.1"/>
    <property type="molecule type" value="Genomic_DNA"/>
</dbReference>
<comment type="caution">
    <text evidence="2">The sequence shown here is derived from an EMBL/GenBank/DDBJ whole genome shotgun (WGS) entry which is preliminary data.</text>
</comment>
<evidence type="ECO:0000313" key="3">
    <source>
        <dbReference type="Proteomes" id="UP000825935"/>
    </source>
</evidence>
<dbReference type="PANTHER" id="PTHR34665:SF4">
    <property type="entry name" value="DUF3741 DOMAIN-CONTAINING PROTEIN"/>
    <property type="match status" value="1"/>
</dbReference>
<dbReference type="AlphaFoldDB" id="A0A8T2RK64"/>
<feature type="region of interest" description="Disordered" evidence="1">
    <location>
        <begin position="302"/>
        <end position="349"/>
    </location>
</feature>
<protein>
    <submittedName>
        <fullName evidence="2">Uncharacterized protein</fullName>
    </submittedName>
</protein>
<keyword evidence="3" id="KW-1185">Reference proteome</keyword>
<evidence type="ECO:0000313" key="2">
    <source>
        <dbReference type="EMBL" id="KAH7296331.1"/>
    </source>
</evidence>
<proteinExistence type="predicted"/>
<gene>
    <name evidence="2" type="ORF">KP509_26G019500</name>
</gene>
<evidence type="ECO:0000256" key="1">
    <source>
        <dbReference type="SAM" id="MobiDB-lite"/>
    </source>
</evidence>
<dbReference type="PANTHER" id="PTHR34665">
    <property type="entry name" value="DUF3741 DOMAIN-CONTAINING PROTEIN"/>
    <property type="match status" value="1"/>
</dbReference>